<dbReference type="PANTHER" id="PTHR30026:SF22">
    <property type="entry name" value="OUTER MEMBRANE EFFLUX PROTEIN"/>
    <property type="match status" value="1"/>
</dbReference>
<evidence type="ECO:0000256" key="6">
    <source>
        <dbReference type="ARBA" id="ARBA00023136"/>
    </source>
</evidence>
<protein>
    <submittedName>
        <fullName evidence="9">Type I secretion outer membrane protein, TolC</fullName>
    </submittedName>
</protein>
<dbReference type="Proteomes" id="UP000016569">
    <property type="component" value="Unassembled WGS sequence"/>
</dbReference>
<dbReference type="InterPro" id="IPR003423">
    <property type="entry name" value="OMP_efflux"/>
</dbReference>
<comment type="caution">
    <text evidence="9">The sequence shown here is derived from an EMBL/GenBank/DDBJ whole genome shotgun (WGS) entry which is preliminary data.</text>
</comment>
<evidence type="ECO:0000313" key="10">
    <source>
        <dbReference type="Proteomes" id="UP000016569"/>
    </source>
</evidence>
<organism evidence="9 10">
    <name type="scientific">Brevundimonas abyssalis TAR-001</name>
    <dbReference type="NCBI Taxonomy" id="1391729"/>
    <lineage>
        <taxon>Bacteria</taxon>
        <taxon>Pseudomonadati</taxon>
        <taxon>Pseudomonadota</taxon>
        <taxon>Alphaproteobacteria</taxon>
        <taxon>Caulobacterales</taxon>
        <taxon>Caulobacteraceae</taxon>
        <taxon>Brevundimonas</taxon>
    </lineage>
</organism>
<evidence type="ECO:0000256" key="3">
    <source>
        <dbReference type="ARBA" id="ARBA00022448"/>
    </source>
</evidence>
<keyword evidence="4" id="KW-1134">Transmembrane beta strand</keyword>
<gene>
    <name evidence="9" type="ORF">MBEBAB_2449</name>
</gene>
<evidence type="ECO:0000313" key="9">
    <source>
        <dbReference type="EMBL" id="GAD60199.1"/>
    </source>
</evidence>
<dbReference type="GO" id="GO:1990281">
    <property type="term" value="C:efflux pump complex"/>
    <property type="evidence" value="ECO:0007669"/>
    <property type="project" value="TreeGrafter"/>
</dbReference>
<evidence type="ECO:0000256" key="2">
    <source>
        <dbReference type="ARBA" id="ARBA00007613"/>
    </source>
</evidence>
<keyword evidence="8" id="KW-0175">Coiled coil</keyword>
<comment type="similarity">
    <text evidence="2">Belongs to the outer membrane factor (OMF) (TC 1.B.17) family.</text>
</comment>
<dbReference type="NCBIfam" id="TIGR01844">
    <property type="entry name" value="type_I_sec_TolC"/>
    <property type="match status" value="1"/>
</dbReference>
<dbReference type="InterPro" id="IPR010130">
    <property type="entry name" value="T1SS_OMP_TolC"/>
</dbReference>
<dbReference type="Gene3D" id="1.20.1600.10">
    <property type="entry name" value="Outer membrane efflux proteins (OEP)"/>
    <property type="match status" value="1"/>
</dbReference>
<evidence type="ECO:0000256" key="7">
    <source>
        <dbReference type="ARBA" id="ARBA00023237"/>
    </source>
</evidence>
<keyword evidence="6" id="KW-0472">Membrane</keyword>
<dbReference type="EMBL" id="BATC01000058">
    <property type="protein sequence ID" value="GAD60199.1"/>
    <property type="molecule type" value="Genomic_DNA"/>
</dbReference>
<name>A0A8E0NDA7_9CAUL</name>
<dbReference type="PANTHER" id="PTHR30026">
    <property type="entry name" value="OUTER MEMBRANE PROTEIN TOLC"/>
    <property type="match status" value="1"/>
</dbReference>
<keyword evidence="7" id="KW-0998">Cell outer membrane</keyword>
<evidence type="ECO:0000256" key="4">
    <source>
        <dbReference type="ARBA" id="ARBA00022452"/>
    </source>
</evidence>
<dbReference type="SUPFAM" id="SSF56954">
    <property type="entry name" value="Outer membrane efflux proteins (OEP)"/>
    <property type="match status" value="1"/>
</dbReference>
<feature type="coiled-coil region" evidence="8">
    <location>
        <begin position="29"/>
        <end position="83"/>
    </location>
</feature>
<keyword evidence="5" id="KW-0812">Transmembrane</keyword>
<dbReference type="GO" id="GO:0015562">
    <property type="term" value="F:efflux transmembrane transporter activity"/>
    <property type="evidence" value="ECO:0007669"/>
    <property type="project" value="InterPro"/>
</dbReference>
<dbReference type="Pfam" id="PF02321">
    <property type="entry name" value="OEP"/>
    <property type="match status" value="2"/>
</dbReference>
<evidence type="ECO:0000256" key="1">
    <source>
        <dbReference type="ARBA" id="ARBA00004442"/>
    </source>
</evidence>
<sequence>MAGRQNLRAVEQSVLQGVIQAYVDVQRDMEILRIRQDNLQVLRRQLEEASARFEVGEITRTDVAQAEARLAQSESDLATAQAQLSVSRAGYAAVVGQAPANLETPPPLPGVPADFDAALDVGLAENPNLIAAEYQLRGAEARVASARGQYLPSASLNASYGGSSRLNDFDPFERTSLNVTANVSVPLFTGGLNRSRVAQALEEANAAQIGVEGERREVLRSVSTAYAQMISAQSSLQAGEEAVRAARIAAEGVRQEAQVGLRTTLDVLNQELELRSAEVNLVTARRNDYVAQAALLAAMGRLEGPDLAPSLDPYDPASNFQQVRNRGGLPWDGVIEAIDRIAAPSIMPANDQVDAPIDEQLKSEIIRTAPTE</sequence>
<keyword evidence="10" id="KW-1185">Reference proteome</keyword>
<proteinExistence type="inferred from homology"/>
<evidence type="ECO:0000256" key="8">
    <source>
        <dbReference type="SAM" id="Coils"/>
    </source>
</evidence>
<dbReference type="GO" id="GO:0009279">
    <property type="term" value="C:cell outer membrane"/>
    <property type="evidence" value="ECO:0007669"/>
    <property type="project" value="UniProtKB-SubCell"/>
</dbReference>
<dbReference type="AlphaFoldDB" id="A0A8E0NDA7"/>
<dbReference type="GO" id="GO:0015288">
    <property type="term" value="F:porin activity"/>
    <property type="evidence" value="ECO:0007669"/>
    <property type="project" value="TreeGrafter"/>
</dbReference>
<evidence type="ECO:0000256" key="5">
    <source>
        <dbReference type="ARBA" id="ARBA00022692"/>
    </source>
</evidence>
<dbReference type="InterPro" id="IPR051906">
    <property type="entry name" value="TolC-like"/>
</dbReference>
<keyword evidence="3" id="KW-0813">Transport</keyword>
<accession>A0A8E0NDA7</accession>
<reference evidence="10" key="1">
    <citation type="journal article" date="2013" name="Genome Announc.">
        <title>Draft Genome Sequence of the Dimorphic Prosthecate Bacterium Brevundimonas abyssalis TAR-001T.</title>
        <authorList>
            <person name="Tsubouchi T."/>
            <person name="Nishi S."/>
            <person name="Usui K."/>
            <person name="Shimane Y."/>
            <person name="Takaki Y."/>
            <person name="Maruyama T."/>
            <person name="Hatada Y."/>
        </authorList>
    </citation>
    <scope>NUCLEOTIDE SEQUENCE [LARGE SCALE GENOMIC DNA]</scope>
    <source>
        <strain evidence="10">TAR-001</strain>
    </source>
</reference>
<comment type="subcellular location">
    <subcellularLocation>
        <location evidence="1">Cell outer membrane</location>
    </subcellularLocation>
</comment>